<name>A0A6C0JS23_9ZZZZ</name>
<accession>A0A6C0JS23</accession>
<dbReference type="AlphaFoldDB" id="A0A6C0JS23"/>
<sequence length="98" mass="11636">MDKVKDKIVYVTDIQEYEKYNFDLKYFNLGKPNLLTDRIKGYDIMVGDSLECDFKFAQYNDLFFIHINPAKDSGVKYKNDIVYFSFHSVKDILNEDVK</sequence>
<organism evidence="1">
    <name type="scientific">viral metagenome</name>
    <dbReference type="NCBI Taxonomy" id="1070528"/>
    <lineage>
        <taxon>unclassified sequences</taxon>
        <taxon>metagenomes</taxon>
        <taxon>organismal metagenomes</taxon>
    </lineage>
</organism>
<evidence type="ECO:0000313" key="1">
    <source>
        <dbReference type="EMBL" id="QHU07701.1"/>
    </source>
</evidence>
<dbReference type="EMBL" id="MN740685">
    <property type="protein sequence ID" value="QHU07701.1"/>
    <property type="molecule type" value="Genomic_DNA"/>
</dbReference>
<proteinExistence type="predicted"/>
<protein>
    <submittedName>
        <fullName evidence="1">Uncharacterized protein</fullName>
    </submittedName>
</protein>
<reference evidence="1" key="1">
    <citation type="journal article" date="2020" name="Nature">
        <title>Giant virus diversity and host interactions through global metagenomics.</title>
        <authorList>
            <person name="Schulz F."/>
            <person name="Roux S."/>
            <person name="Paez-Espino D."/>
            <person name="Jungbluth S."/>
            <person name="Walsh D.A."/>
            <person name="Denef V.J."/>
            <person name="McMahon K.D."/>
            <person name="Konstantinidis K.T."/>
            <person name="Eloe-Fadrosh E.A."/>
            <person name="Kyrpides N.C."/>
            <person name="Woyke T."/>
        </authorList>
    </citation>
    <scope>NUCLEOTIDE SEQUENCE</scope>
    <source>
        <strain evidence="1">GVMAG-S-1041349-163</strain>
    </source>
</reference>